<reference evidence="6 7" key="1">
    <citation type="submission" date="2019-06" db="EMBL/GenBank/DDBJ databases">
        <title>A comparative genomics study of ostrich specific Mycoplasmas.</title>
        <authorList>
            <person name="Botes A."/>
            <person name="Nel T."/>
        </authorList>
    </citation>
    <scope>NUCLEOTIDE SEQUENCE [LARGE SCALE GENOMIC DNA]</scope>
    <source>
        <strain evidence="6 7">Ms01</strain>
    </source>
</reference>
<evidence type="ECO:0000313" key="7">
    <source>
        <dbReference type="Proteomes" id="UP000317904"/>
    </source>
</evidence>
<dbReference type="Proteomes" id="UP000317904">
    <property type="component" value="Unassembled WGS sequence"/>
</dbReference>
<evidence type="ECO:0000256" key="1">
    <source>
        <dbReference type="ARBA" id="ARBA00004193"/>
    </source>
</evidence>
<evidence type="ECO:0000256" key="4">
    <source>
        <dbReference type="ARBA" id="ARBA00023139"/>
    </source>
</evidence>
<organism evidence="6 7">
    <name type="scientific">Mycoplasma struthionis</name>
    <dbReference type="NCBI Taxonomy" id="538220"/>
    <lineage>
        <taxon>Bacteria</taxon>
        <taxon>Bacillati</taxon>
        <taxon>Mycoplasmatota</taxon>
        <taxon>Mollicutes</taxon>
        <taxon>Mycoplasmataceae</taxon>
        <taxon>Mycoplasma</taxon>
    </lineage>
</organism>
<comment type="caution">
    <text evidence="6">The sequence shown here is derived from an EMBL/GenBank/DDBJ whole genome shotgun (WGS) entry which is preliminary data.</text>
</comment>
<comment type="subcellular location">
    <subcellularLocation>
        <location evidence="1">Cell membrane</location>
        <topology evidence="1">Lipid-anchor</topology>
    </subcellularLocation>
</comment>
<sequence>MFKKILLTSISTLSIPFLTISCKQEIKKTQNNSAENNIINIASINSTKLLINRQLITFKDNLDNLEKKHYDKTNLQRFKNVYSDAQNLITSSSDLGQLQKMLSSLTRLNDLTRQLNEEIRTLGVFTKSPLELDSEQLLIQILFNIRVWEKIQKKFPNDKKIKDFVSLMQEIEKHSYHTHYLDFGLQMGDDTYFAYKTQINDLYQPFIAELKKLNVNLQDYLM</sequence>
<dbReference type="PROSITE" id="PS51257">
    <property type="entry name" value="PROKAR_LIPOPROTEIN"/>
    <property type="match status" value="1"/>
</dbReference>
<dbReference type="AlphaFoldDB" id="A0A502M6M2"/>
<dbReference type="EMBL" id="VFSY01000017">
    <property type="protein sequence ID" value="TPI02480.1"/>
    <property type="molecule type" value="Genomic_DNA"/>
</dbReference>
<dbReference type="GO" id="GO:0005886">
    <property type="term" value="C:plasma membrane"/>
    <property type="evidence" value="ECO:0007669"/>
    <property type="project" value="UniProtKB-SubCell"/>
</dbReference>
<keyword evidence="3" id="KW-0677">Repeat</keyword>
<keyword evidence="2" id="KW-0732">Signal</keyword>
<dbReference type="RefSeq" id="WP_140700924.1">
    <property type="nucleotide sequence ID" value="NZ_VFSY01000017.1"/>
</dbReference>
<name>A0A502M6M2_9MOLU</name>
<gene>
    <name evidence="6" type="ORF">FJM01_00645</name>
</gene>
<accession>A0A502M6M2</accession>
<keyword evidence="5" id="KW-0449">Lipoprotein</keyword>
<evidence type="ECO:0000256" key="5">
    <source>
        <dbReference type="ARBA" id="ARBA00023288"/>
    </source>
</evidence>
<dbReference type="NCBIfam" id="NF033817">
    <property type="entry name" value="Mplas_variab_LP"/>
    <property type="match status" value="1"/>
</dbReference>
<evidence type="ECO:0000313" key="6">
    <source>
        <dbReference type="EMBL" id="TPI02480.1"/>
    </source>
</evidence>
<dbReference type="InterPro" id="IPR049890">
    <property type="entry name" value="VlpA-F-like_signal"/>
</dbReference>
<evidence type="ECO:0008006" key="8">
    <source>
        <dbReference type="Google" id="ProtNLM"/>
    </source>
</evidence>
<proteinExistence type="predicted"/>
<protein>
    <recommendedName>
        <fullName evidence="8">Variable surface lipoprotein</fullName>
    </recommendedName>
</protein>
<evidence type="ECO:0000256" key="3">
    <source>
        <dbReference type="ARBA" id="ARBA00022737"/>
    </source>
</evidence>
<evidence type="ECO:0000256" key="2">
    <source>
        <dbReference type="ARBA" id="ARBA00022729"/>
    </source>
</evidence>
<keyword evidence="4" id="KW-0564">Palmitate</keyword>